<comment type="caution">
    <text evidence="2">The sequence shown here is derived from an EMBL/GenBank/DDBJ whole genome shotgun (WGS) entry which is preliminary data.</text>
</comment>
<dbReference type="CDD" id="cd02440">
    <property type="entry name" value="AdoMet_MTases"/>
    <property type="match status" value="1"/>
</dbReference>
<dbReference type="Gene3D" id="3.40.50.150">
    <property type="entry name" value="Vaccinia Virus protein VP39"/>
    <property type="match status" value="1"/>
</dbReference>
<evidence type="ECO:0000313" key="2">
    <source>
        <dbReference type="EMBL" id="MTD16692.1"/>
    </source>
</evidence>
<dbReference type="AlphaFoldDB" id="A0A7K1FRB5"/>
<dbReference type="Pfam" id="PF08241">
    <property type="entry name" value="Methyltransf_11"/>
    <property type="match status" value="1"/>
</dbReference>
<protein>
    <submittedName>
        <fullName evidence="2">Methyltransferase domain-containing protein</fullName>
    </submittedName>
</protein>
<feature type="domain" description="Methyltransferase type 11" evidence="1">
    <location>
        <begin position="49"/>
        <end position="132"/>
    </location>
</feature>
<dbReference type="InterPro" id="IPR029063">
    <property type="entry name" value="SAM-dependent_MTases_sf"/>
</dbReference>
<sequence>MGFAEQVRSSYDAVAGRYTAEVAGELVGKPLDRALLDMFAELAAGGPVVDAGCGPGHVAARIGAVGLDLSPAMCAQARAAGVPAAAADMTALPVASGSVAGVVSFYAVIHLPDPAAAYREFARVVRPGGHLLLAFHESDAETGPGRARRMTEWWGEQVDLDFHFLDPAVQVGLLEQSGWQLVARVDREAIPGVEHASRRCYLLAQR</sequence>
<dbReference type="InterPro" id="IPR013216">
    <property type="entry name" value="Methyltransf_11"/>
</dbReference>
<organism evidence="2 3">
    <name type="scientific">Nakamurella alba</name>
    <dbReference type="NCBI Taxonomy" id="2665158"/>
    <lineage>
        <taxon>Bacteria</taxon>
        <taxon>Bacillati</taxon>
        <taxon>Actinomycetota</taxon>
        <taxon>Actinomycetes</taxon>
        <taxon>Nakamurellales</taxon>
        <taxon>Nakamurellaceae</taxon>
        <taxon>Nakamurella</taxon>
    </lineage>
</organism>
<dbReference type="InterPro" id="IPR050508">
    <property type="entry name" value="Methyltransf_Superfamily"/>
</dbReference>
<dbReference type="PANTHER" id="PTHR42912">
    <property type="entry name" value="METHYLTRANSFERASE"/>
    <property type="match status" value="1"/>
</dbReference>
<keyword evidence="2" id="KW-0808">Transferase</keyword>
<accession>A0A7K1FRB5</accession>
<dbReference type="SUPFAM" id="SSF53335">
    <property type="entry name" value="S-adenosyl-L-methionine-dependent methyltransferases"/>
    <property type="match status" value="1"/>
</dbReference>
<gene>
    <name evidence="2" type="ORF">GIS00_22405</name>
</gene>
<reference evidence="2 3" key="1">
    <citation type="submission" date="2019-11" db="EMBL/GenBank/DDBJ databases">
        <authorList>
            <person name="Jiang L.-Q."/>
        </authorList>
    </citation>
    <scope>NUCLEOTIDE SEQUENCE [LARGE SCALE GENOMIC DNA]</scope>
    <source>
        <strain evidence="2 3">YIM 132087</strain>
    </source>
</reference>
<evidence type="ECO:0000313" key="3">
    <source>
        <dbReference type="Proteomes" id="UP000460221"/>
    </source>
</evidence>
<dbReference type="PANTHER" id="PTHR42912:SF45">
    <property type="entry name" value="23S RRNA (GUANINE(745)-N(1))-METHYLTRANSFERASE"/>
    <property type="match status" value="1"/>
</dbReference>
<keyword evidence="3" id="KW-1185">Reference proteome</keyword>
<name>A0A7K1FRB5_9ACTN</name>
<dbReference type="EMBL" id="WLYK01000011">
    <property type="protein sequence ID" value="MTD16692.1"/>
    <property type="molecule type" value="Genomic_DNA"/>
</dbReference>
<evidence type="ECO:0000259" key="1">
    <source>
        <dbReference type="Pfam" id="PF08241"/>
    </source>
</evidence>
<dbReference type="GO" id="GO:0032259">
    <property type="term" value="P:methylation"/>
    <property type="evidence" value="ECO:0007669"/>
    <property type="project" value="UniProtKB-KW"/>
</dbReference>
<proteinExistence type="predicted"/>
<dbReference type="GO" id="GO:0008757">
    <property type="term" value="F:S-adenosylmethionine-dependent methyltransferase activity"/>
    <property type="evidence" value="ECO:0007669"/>
    <property type="project" value="InterPro"/>
</dbReference>
<keyword evidence="2" id="KW-0489">Methyltransferase</keyword>
<dbReference type="Proteomes" id="UP000460221">
    <property type="component" value="Unassembled WGS sequence"/>
</dbReference>
<dbReference type="RefSeq" id="WP_154770697.1">
    <property type="nucleotide sequence ID" value="NZ_WLYK01000011.1"/>
</dbReference>